<sequence length="189" mass="20542">MAASGTAKSRSGQRRQGASRGNGDTTDSMSRVLRWYAGGVASGMFLSFMFYLVTLPPSEPAADGNDLVNAVPSGSAEQQPRFDFFEMLPQQRIEVEVAPGDLPGSRDQPDGSTYLLQAGSFRHAEDADRRRAELLLLGLEPRVEETSGSNGRWFRVIMGPFDSRSKMAAARSLTAQQSIDTLLLKRSAP</sequence>
<keyword evidence="2" id="KW-0472">Membrane</keyword>
<evidence type="ECO:0000313" key="4">
    <source>
        <dbReference type="EMBL" id="TCO76764.1"/>
    </source>
</evidence>
<dbReference type="PANTHER" id="PTHR38687">
    <property type="entry name" value="CELL DIVISION PROTEIN DEDD-RELATED"/>
    <property type="match status" value="1"/>
</dbReference>
<evidence type="ECO:0000259" key="3">
    <source>
        <dbReference type="PROSITE" id="PS51724"/>
    </source>
</evidence>
<dbReference type="InterPro" id="IPR007730">
    <property type="entry name" value="SPOR-like_dom"/>
</dbReference>
<dbReference type="Gene3D" id="3.30.70.1070">
    <property type="entry name" value="Sporulation related repeat"/>
    <property type="match status" value="1"/>
</dbReference>
<protein>
    <submittedName>
        <fullName evidence="4">Sporulation related protein</fullName>
    </submittedName>
</protein>
<organism evidence="4 5">
    <name type="scientific">Chromatocurvus halotolerans</name>
    <dbReference type="NCBI Taxonomy" id="1132028"/>
    <lineage>
        <taxon>Bacteria</taxon>
        <taxon>Pseudomonadati</taxon>
        <taxon>Pseudomonadota</taxon>
        <taxon>Gammaproteobacteria</taxon>
        <taxon>Cellvibrionales</taxon>
        <taxon>Halieaceae</taxon>
        <taxon>Chromatocurvus</taxon>
    </lineage>
</organism>
<accession>A0A4R2KSM6</accession>
<dbReference type="RefSeq" id="WP_240624223.1">
    <property type="nucleotide sequence ID" value="NZ_QQSW01000002.1"/>
</dbReference>
<keyword evidence="5" id="KW-1185">Reference proteome</keyword>
<evidence type="ECO:0000256" key="2">
    <source>
        <dbReference type="SAM" id="Phobius"/>
    </source>
</evidence>
<feature type="compositionally biased region" description="Low complexity" evidence="1">
    <location>
        <begin position="14"/>
        <end position="23"/>
    </location>
</feature>
<dbReference type="Pfam" id="PF05036">
    <property type="entry name" value="SPOR"/>
    <property type="match status" value="1"/>
</dbReference>
<evidence type="ECO:0000313" key="5">
    <source>
        <dbReference type="Proteomes" id="UP000294980"/>
    </source>
</evidence>
<comment type="caution">
    <text evidence="4">The sequence shown here is derived from an EMBL/GenBank/DDBJ whole genome shotgun (WGS) entry which is preliminary data.</text>
</comment>
<feature type="region of interest" description="Disordered" evidence="1">
    <location>
        <begin position="1"/>
        <end position="27"/>
    </location>
</feature>
<feature type="domain" description="SPOR" evidence="3">
    <location>
        <begin position="108"/>
        <end position="187"/>
    </location>
</feature>
<dbReference type="InterPro" id="IPR036680">
    <property type="entry name" value="SPOR-like_sf"/>
</dbReference>
<dbReference type="EMBL" id="SLWX01000004">
    <property type="protein sequence ID" value="TCO76764.1"/>
    <property type="molecule type" value="Genomic_DNA"/>
</dbReference>
<dbReference type="Proteomes" id="UP000294980">
    <property type="component" value="Unassembled WGS sequence"/>
</dbReference>
<keyword evidence="2" id="KW-0812">Transmembrane</keyword>
<dbReference type="PROSITE" id="PS51724">
    <property type="entry name" value="SPOR"/>
    <property type="match status" value="1"/>
</dbReference>
<evidence type="ECO:0000256" key="1">
    <source>
        <dbReference type="SAM" id="MobiDB-lite"/>
    </source>
</evidence>
<proteinExistence type="predicted"/>
<keyword evidence="2" id="KW-1133">Transmembrane helix</keyword>
<feature type="transmembrane region" description="Helical" evidence="2">
    <location>
        <begin position="35"/>
        <end position="53"/>
    </location>
</feature>
<gene>
    <name evidence="4" type="ORF">EV688_104219</name>
</gene>
<dbReference type="GO" id="GO:0042834">
    <property type="term" value="F:peptidoglycan binding"/>
    <property type="evidence" value="ECO:0007669"/>
    <property type="project" value="InterPro"/>
</dbReference>
<dbReference type="SUPFAM" id="SSF110997">
    <property type="entry name" value="Sporulation related repeat"/>
    <property type="match status" value="1"/>
</dbReference>
<reference evidence="4 5" key="1">
    <citation type="submission" date="2019-03" db="EMBL/GenBank/DDBJ databases">
        <title>Genomic Encyclopedia of Type Strains, Phase IV (KMG-IV): sequencing the most valuable type-strain genomes for metagenomic binning, comparative biology and taxonomic classification.</title>
        <authorList>
            <person name="Goeker M."/>
        </authorList>
    </citation>
    <scope>NUCLEOTIDE SEQUENCE [LARGE SCALE GENOMIC DNA]</scope>
    <source>
        <strain evidence="4 5">DSM 23344</strain>
    </source>
</reference>
<dbReference type="AlphaFoldDB" id="A0A4R2KSM6"/>
<dbReference type="PANTHER" id="PTHR38687:SF2">
    <property type="entry name" value="CELL DIVISION PROTEIN FTSN"/>
    <property type="match status" value="1"/>
</dbReference>
<dbReference type="InterPro" id="IPR052521">
    <property type="entry name" value="Cell_div_SPOR-domain"/>
</dbReference>
<name>A0A4R2KSM6_9GAMM</name>